<dbReference type="EMBL" id="JAUIRO010000002">
    <property type="protein sequence ID" value="KAK0728308.1"/>
    <property type="molecule type" value="Genomic_DNA"/>
</dbReference>
<gene>
    <name evidence="2" type="ORF">B0T26DRAFT_697560</name>
</gene>
<dbReference type="Proteomes" id="UP001172101">
    <property type="component" value="Unassembled WGS sequence"/>
</dbReference>
<dbReference type="PANTHER" id="PTHR10622">
    <property type="entry name" value="HET DOMAIN-CONTAINING PROTEIN"/>
    <property type="match status" value="1"/>
</dbReference>
<feature type="domain" description="Heterokaryon incompatibility" evidence="1">
    <location>
        <begin position="32"/>
        <end position="123"/>
    </location>
</feature>
<name>A0AA40B633_9PEZI</name>
<dbReference type="PANTHER" id="PTHR10622:SF10">
    <property type="entry name" value="HET DOMAIN-CONTAINING PROTEIN"/>
    <property type="match status" value="1"/>
</dbReference>
<organism evidence="2 3">
    <name type="scientific">Lasiosphaeria miniovina</name>
    <dbReference type="NCBI Taxonomy" id="1954250"/>
    <lineage>
        <taxon>Eukaryota</taxon>
        <taxon>Fungi</taxon>
        <taxon>Dikarya</taxon>
        <taxon>Ascomycota</taxon>
        <taxon>Pezizomycotina</taxon>
        <taxon>Sordariomycetes</taxon>
        <taxon>Sordariomycetidae</taxon>
        <taxon>Sordariales</taxon>
        <taxon>Lasiosphaeriaceae</taxon>
        <taxon>Lasiosphaeria</taxon>
    </lineage>
</organism>
<protein>
    <submittedName>
        <fullName evidence="2">Heterokaryon incompatibility protein-domain-containing protein</fullName>
    </submittedName>
</protein>
<evidence type="ECO:0000313" key="2">
    <source>
        <dbReference type="EMBL" id="KAK0728308.1"/>
    </source>
</evidence>
<dbReference type="AlphaFoldDB" id="A0AA40B633"/>
<reference evidence="2" key="1">
    <citation type="submission" date="2023-06" db="EMBL/GenBank/DDBJ databases">
        <title>Genome-scale phylogeny and comparative genomics of the fungal order Sordariales.</title>
        <authorList>
            <consortium name="Lawrence Berkeley National Laboratory"/>
            <person name="Hensen N."/>
            <person name="Bonometti L."/>
            <person name="Westerberg I."/>
            <person name="Brannstrom I.O."/>
            <person name="Guillou S."/>
            <person name="Cros-Aarteil S."/>
            <person name="Calhoun S."/>
            <person name="Haridas S."/>
            <person name="Kuo A."/>
            <person name="Mondo S."/>
            <person name="Pangilinan J."/>
            <person name="Riley R."/>
            <person name="LaButti K."/>
            <person name="Andreopoulos B."/>
            <person name="Lipzen A."/>
            <person name="Chen C."/>
            <person name="Yanf M."/>
            <person name="Daum C."/>
            <person name="Ng V."/>
            <person name="Clum A."/>
            <person name="Steindorff A."/>
            <person name="Ohm R."/>
            <person name="Martin F."/>
            <person name="Silar P."/>
            <person name="Natvig D."/>
            <person name="Lalanne C."/>
            <person name="Gautier V."/>
            <person name="Ament-velasquez S.L."/>
            <person name="Kruys A."/>
            <person name="Hutchinson M.I."/>
            <person name="Powell A.J."/>
            <person name="Barry K."/>
            <person name="Miller A.N."/>
            <person name="Grigoriev I.V."/>
            <person name="Debuchy R."/>
            <person name="Gladieux P."/>
            <person name="Thoren M.H."/>
            <person name="Johannesson H."/>
        </authorList>
    </citation>
    <scope>NUCLEOTIDE SEQUENCE</scope>
    <source>
        <strain evidence="2">SMH2392-1A</strain>
    </source>
</reference>
<dbReference type="InterPro" id="IPR010730">
    <property type="entry name" value="HET"/>
</dbReference>
<keyword evidence="3" id="KW-1185">Reference proteome</keyword>
<evidence type="ECO:0000259" key="1">
    <source>
        <dbReference type="Pfam" id="PF06985"/>
    </source>
</evidence>
<dbReference type="GeneID" id="85324670"/>
<dbReference type="Pfam" id="PF06985">
    <property type="entry name" value="HET"/>
    <property type="match status" value="1"/>
</dbReference>
<comment type="caution">
    <text evidence="2">The sequence shown here is derived from an EMBL/GenBank/DDBJ whole genome shotgun (WGS) entry which is preliminary data.</text>
</comment>
<proteinExistence type="predicted"/>
<accession>A0AA40B633</accession>
<sequence length="610" mass="67981">MIFFRQHPIMRLVNVITLGIEEFIDNNNAPEYAVLSHTWSKEEITFQEWNDGKNAAKKSGYAKISGAYCQTSKDRLNYVWVDTNCIDKTSSAELSEAINSMFAWYRASKVCYVYLADVTADGVEDIMPALRISRWFTRGWTLQELLAPENVVFFSRDWIRLGTKIELAKEISAVTGIHQRYLQSSDAIFSASVAGRMSWMRNRVTTRVEDIAYCMLGIFKINMTLLYGEGANAFLRLQEEIIKISDDQTIFCWGFVSSDVVPPTWQNILAPHPAAFSYGRGFIPRYADDAAIEPYAITNAGLSISLPVVYTCEGICAILDVAWDEETEIDEKNDVSRASEAEGRSPSTANWKARGFCAAIHLGMVGNRGHYIRVQYPPVPIPIIPSRSRRTKQLFLRCRGITKDQKPVSSTTTAVDMVPATHTNRRGEALFLTFDRAVTVKGTFTPGDDNTDDTIAPLKLDRAGSSVWMPQLGRGEPGGERQRRQEACLSMVIAESPLKGEKYGGWGVGAVFIAKVCSDPASSSGRADRVEAREWYTEVAGVQETATLQRRAPPTSTLSGTLEKIKNMPPTSYGPFSTTIITQLPRLGELRQTRRGRGCTSNFRVEELTA</sequence>
<evidence type="ECO:0000313" key="3">
    <source>
        <dbReference type="Proteomes" id="UP001172101"/>
    </source>
</evidence>
<dbReference type="RefSeq" id="XP_060301163.1">
    <property type="nucleotide sequence ID" value="XM_060441400.1"/>
</dbReference>